<evidence type="ECO:0000313" key="2">
    <source>
        <dbReference type="Proteomes" id="UP001165089"/>
    </source>
</evidence>
<reference evidence="1 2" key="1">
    <citation type="journal article" date="2023" name="Antonie Van Leeuwenhoek">
        <title>Mesoterricola silvestris gen. nov., sp. nov., Mesoterricola sediminis sp. nov., Geothrix oryzae sp. nov., Geothrix edaphica sp. nov., Geothrix rubra sp. nov., and Geothrix limicola sp. nov., six novel members of Acidobacteriota isolated from soils.</title>
        <authorList>
            <person name="Itoh H."/>
            <person name="Sugisawa Y."/>
            <person name="Mise K."/>
            <person name="Xu Z."/>
            <person name="Kuniyasu M."/>
            <person name="Ushijima N."/>
            <person name="Kawano K."/>
            <person name="Kobayashi E."/>
            <person name="Shiratori Y."/>
            <person name="Masuda Y."/>
            <person name="Senoo K."/>
        </authorList>
    </citation>
    <scope>NUCLEOTIDE SEQUENCE [LARGE SCALE GENOMIC DNA]</scope>
    <source>
        <strain evidence="1 2">Red803</strain>
    </source>
</reference>
<dbReference type="InterPro" id="IPR006311">
    <property type="entry name" value="TAT_signal"/>
</dbReference>
<proteinExistence type="predicted"/>
<comment type="caution">
    <text evidence="1">The sequence shown here is derived from an EMBL/GenBank/DDBJ whole genome shotgun (WGS) entry which is preliminary data.</text>
</comment>
<evidence type="ECO:0000313" key="1">
    <source>
        <dbReference type="EMBL" id="GLH69814.1"/>
    </source>
</evidence>
<sequence>MTTRRDFLQTLGAAGATLAGLSACGGGHGNGGTGSTQPPIAVPTSPILVIVNIDGGNDWLSMLPPNAGANLGIYQTKRATLQIPGTQQTDLGSGVGLNTDFTGMDQLHALGRVAWITGIGMPNPNLSHFTSIDLWGQGATVPAGNGWLGRFADTAFNPTGDVLRGLTVTADLPIMLKGATRSYVSITGSGGYVYPAYLLSSSPVADAATLEQGWAAALAATGPDPASAAAYQAAAAAGTLFYDAQNNPAFGAGGSLPSRTPAVLYPGDKGYPVTRLNGSALSSTLSSQFKLIAQMIAAGLPTQVFFTRLSGWDTHSNQATDHPNLQRTLGGSIKAFYDDLASITTPSGTAQDRVMILAYSEFGRRVQENSSGTDHGTAGLSFCVGRAVKGGLYGGYPDLANLDANGNMKFTTDFRSLYATVLDRWLGQATSTTDTLLGASYPRLGFL</sequence>
<dbReference type="Proteomes" id="UP001165089">
    <property type="component" value="Unassembled WGS sequence"/>
</dbReference>
<gene>
    <name evidence="1" type="ORF">GETHPA_13470</name>
</gene>
<organism evidence="1 2">
    <name type="scientific">Geothrix rubra</name>
    <dbReference type="NCBI Taxonomy" id="2927977"/>
    <lineage>
        <taxon>Bacteria</taxon>
        <taxon>Pseudomonadati</taxon>
        <taxon>Acidobacteriota</taxon>
        <taxon>Holophagae</taxon>
        <taxon>Holophagales</taxon>
        <taxon>Holophagaceae</taxon>
        <taxon>Geothrix</taxon>
    </lineage>
</organism>
<dbReference type="PROSITE" id="PS51257">
    <property type="entry name" value="PROKAR_LIPOPROTEIN"/>
    <property type="match status" value="1"/>
</dbReference>
<dbReference type="Pfam" id="PF07394">
    <property type="entry name" value="DUF1501"/>
    <property type="match status" value="1"/>
</dbReference>
<dbReference type="PANTHER" id="PTHR43737:SF1">
    <property type="entry name" value="DUF1501 DOMAIN-CONTAINING PROTEIN"/>
    <property type="match status" value="1"/>
</dbReference>
<dbReference type="InterPro" id="IPR010869">
    <property type="entry name" value="DUF1501"/>
</dbReference>
<dbReference type="PROSITE" id="PS51318">
    <property type="entry name" value="TAT"/>
    <property type="match status" value="1"/>
</dbReference>
<accession>A0ABQ5Q5N0</accession>
<dbReference type="RefSeq" id="WP_285723885.1">
    <property type="nucleotide sequence ID" value="NZ_BSDD01000002.1"/>
</dbReference>
<protein>
    <recommendedName>
        <fullName evidence="3">DUF1501 domain-containing protein</fullName>
    </recommendedName>
</protein>
<keyword evidence="2" id="KW-1185">Reference proteome</keyword>
<dbReference type="PANTHER" id="PTHR43737">
    <property type="entry name" value="BLL7424 PROTEIN"/>
    <property type="match status" value="1"/>
</dbReference>
<dbReference type="EMBL" id="BSDD01000002">
    <property type="protein sequence ID" value="GLH69814.1"/>
    <property type="molecule type" value="Genomic_DNA"/>
</dbReference>
<dbReference type="NCBIfam" id="TIGR01409">
    <property type="entry name" value="TAT_signal_seq"/>
    <property type="match status" value="1"/>
</dbReference>
<dbReference type="InterPro" id="IPR019546">
    <property type="entry name" value="TAT_signal_bac_arc"/>
</dbReference>
<evidence type="ECO:0008006" key="3">
    <source>
        <dbReference type="Google" id="ProtNLM"/>
    </source>
</evidence>
<name>A0ABQ5Q5N0_9BACT</name>